<comment type="subcellular location">
    <subcellularLocation>
        <location evidence="1">Nucleus</location>
    </subcellularLocation>
</comment>
<evidence type="ECO:0000256" key="5">
    <source>
        <dbReference type="ARBA" id="ARBA00023242"/>
    </source>
</evidence>
<feature type="domain" description="DUF7599" evidence="8">
    <location>
        <begin position="146"/>
        <end position="241"/>
    </location>
</feature>
<dbReference type="PANTHER" id="PTHR15180:SF1">
    <property type="entry name" value="GENERAL TRANSCRIPTION FACTOR 3C POLYPEPTIDE 1"/>
    <property type="match status" value="1"/>
</dbReference>
<evidence type="ECO:0000313" key="10">
    <source>
        <dbReference type="Proteomes" id="UP001497392"/>
    </source>
</evidence>
<feature type="domain" description="B-block binding subunit of TFIIIC" evidence="7">
    <location>
        <begin position="63"/>
        <end position="134"/>
    </location>
</feature>
<evidence type="ECO:0000256" key="1">
    <source>
        <dbReference type="ARBA" id="ARBA00004123"/>
    </source>
</evidence>
<keyword evidence="2" id="KW-0597">Phosphoprotein</keyword>
<feature type="compositionally biased region" description="Polar residues" evidence="6">
    <location>
        <begin position="374"/>
        <end position="389"/>
    </location>
</feature>
<feature type="region of interest" description="Disordered" evidence="6">
    <location>
        <begin position="1"/>
        <end position="37"/>
    </location>
</feature>
<keyword evidence="5" id="KW-0539">Nucleus</keyword>
<proteinExistence type="predicted"/>
<dbReference type="EMBL" id="CAXHTA020000001">
    <property type="protein sequence ID" value="CAL5218407.1"/>
    <property type="molecule type" value="Genomic_DNA"/>
</dbReference>
<protein>
    <submittedName>
        <fullName evidence="9">G83 protein</fullName>
    </submittedName>
</protein>
<dbReference type="PANTHER" id="PTHR15180">
    <property type="entry name" value="GENERAL TRANSCRIPTION FACTOR 3C POLYPEPTIDE 1"/>
    <property type="match status" value="1"/>
</dbReference>
<keyword evidence="3" id="KW-0238">DNA-binding</keyword>
<evidence type="ECO:0000259" key="7">
    <source>
        <dbReference type="Pfam" id="PF04182"/>
    </source>
</evidence>
<name>A0ABP1FK60_9CHLO</name>
<organism evidence="9 10">
    <name type="scientific">Coccomyxa viridis</name>
    <dbReference type="NCBI Taxonomy" id="1274662"/>
    <lineage>
        <taxon>Eukaryota</taxon>
        <taxon>Viridiplantae</taxon>
        <taxon>Chlorophyta</taxon>
        <taxon>core chlorophytes</taxon>
        <taxon>Trebouxiophyceae</taxon>
        <taxon>Trebouxiophyceae incertae sedis</taxon>
        <taxon>Coccomyxaceae</taxon>
        <taxon>Coccomyxa</taxon>
    </lineage>
</organism>
<evidence type="ECO:0000259" key="8">
    <source>
        <dbReference type="Pfam" id="PF24538"/>
    </source>
</evidence>
<dbReference type="Proteomes" id="UP001497392">
    <property type="component" value="Unassembled WGS sequence"/>
</dbReference>
<gene>
    <name evidence="9" type="primary">g83</name>
    <name evidence="9" type="ORF">VP750_LOCUS66</name>
</gene>
<keyword evidence="10" id="KW-1185">Reference proteome</keyword>
<keyword evidence="4" id="KW-0804">Transcription</keyword>
<comment type="caution">
    <text evidence="9">The sequence shown here is derived from an EMBL/GenBank/DDBJ whole genome shotgun (WGS) entry which is preliminary data.</text>
</comment>
<evidence type="ECO:0000256" key="6">
    <source>
        <dbReference type="SAM" id="MobiDB-lite"/>
    </source>
</evidence>
<evidence type="ECO:0000256" key="4">
    <source>
        <dbReference type="ARBA" id="ARBA00023163"/>
    </source>
</evidence>
<evidence type="ECO:0000313" key="9">
    <source>
        <dbReference type="EMBL" id="CAL5218407.1"/>
    </source>
</evidence>
<dbReference type="Pfam" id="PF04182">
    <property type="entry name" value="B-block_TFIIIC"/>
    <property type="match status" value="1"/>
</dbReference>
<evidence type="ECO:0000256" key="3">
    <source>
        <dbReference type="ARBA" id="ARBA00023125"/>
    </source>
</evidence>
<evidence type="ECO:0000256" key="2">
    <source>
        <dbReference type="ARBA" id="ARBA00022553"/>
    </source>
</evidence>
<dbReference type="InterPro" id="IPR044210">
    <property type="entry name" value="Tfc3-like"/>
</dbReference>
<dbReference type="InterPro" id="IPR007309">
    <property type="entry name" value="TFIIIC_Bblock-bd"/>
</dbReference>
<dbReference type="Pfam" id="PF24538">
    <property type="entry name" value="DUF7599"/>
    <property type="match status" value="1"/>
</dbReference>
<reference evidence="9 10" key="1">
    <citation type="submission" date="2024-06" db="EMBL/GenBank/DDBJ databases">
        <authorList>
            <person name="Kraege A."/>
            <person name="Thomma B."/>
        </authorList>
    </citation>
    <scope>NUCLEOTIDE SEQUENCE [LARGE SCALE GENOMIC DNA]</scope>
</reference>
<feature type="region of interest" description="Disordered" evidence="6">
    <location>
        <begin position="362"/>
        <end position="389"/>
    </location>
</feature>
<dbReference type="InterPro" id="IPR056020">
    <property type="entry name" value="DUF7599"/>
</dbReference>
<feature type="compositionally biased region" description="Basic residues" evidence="6">
    <location>
        <begin position="1"/>
        <end position="13"/>
    </location>
</feature>
<sequence>MLRGAKQQRRKRARAEDSDAEEDVADTAPEQEGSGLQPLASDEMEAALQDFGVAEQKGYWLQLTVLEKIASHRRAGVLRSEMAKAVNMDAKSFHYIATALEARGLIGSVQEMIQGAPAGPKLTLTSRLFLRRFLPRVVVQIEADVEAQQVVEALAACPDQTAVESDMKARLGYWEKDGRAKDPEISRRKHRKWRYTRERLIRSGQLEQFKGTVDVPSRSGEGTEKRTINFIRLLATQTPESKALALMPEDEAEGLEEPEIVAELGLNGQIMRRILQAGEEGVTRVSVAQSLGLTSKRANRSLAAFAAKYHIRENFAQRGKAQIKMWKAPAALLAAHESTHSPPVPPGGWVAAVRRAVAPLEAEMTAADIPHPSDQPSSSQGAGENASLN</sequence>
<accession>A0ABP1FK60</accession>